<feature type="region of interest" description="Disordered" evidence="2">
    <location>
        <begin position="40"/>
        <end position="97"/>
    </location>
</feature>
<dbReference type="Proteomes" id="UP000774617">
    <property type="component" value="Unassembled WGS sequence"/>
</dbReference>
<name>A0ABQ8GN48_9PEZI</name>
<evidence type="ECO:0000256" key="1">
    <source>
        <dbReference type="SAM" id="Coils"/>
    </source>
</evidence>
<keyword evidence="4" id="KW-1185">Reference proteome</keyword>
<feature type="compositionally biased region" description="Basic and acidic residues" evidence="2">
    <location>
        <begin position="251"/>
        <end position="280"/>
    </location>
</feature>
<feature type="region of interest" description="Disordered" evidence="2">
    <location>
        <begin position="296"/>
        <end position="327"/>
    </location>
</feature>
<feature type="region of interest" description="Disordered" evidence="2">
    <location>
        <begin position="222"/>
        <end position="280"/>
    </location>
</feature>
<feature type="compositionally biased region" description="Basic and acidic residues" evidence="2">
    <location>
        <begin position="233"/>
        <end position="245"/>
    </location>
</feature>
<gene>
    <name evidence="3" type="ORF">B0J12DRAFT_284745</name>
</gene>
<comment type="caution">
    <text evidence="3">The sequence shown here is derived from an EMBL/GenBank/DDBJ whole genome shotgun (WGS) entry which is preliminary data.</text>
</comment>
<evidence type="ECO:0000256" key="2">
    <source>
        <dbReference type="SAM" id="MobiDB-lite"/>
    </source>
</evidence>
<dbReference type="EMBL" id="JAGTJR010000004">
    <property type="protein sequence ID" value="KAH7061182.1"/>
    <property type="molecule type" value="Genomic_DNA"/>
</dbReference>
<feature type="region of interest" description="Disordered" evidence="2">
    <location>
        <begin position="189"/>
        <end position="210"/>
    </location>
</feature>
<reference evidence="3 4" key="1">
    <citation type="journal article" date="2021" name="Nat. Commun.">
        <title>Genetic determinants of endophytism in the Arabidopsis root mycobiome.</title>
        <authorList>
            <person name="Mesny F."/>
            <person name="Miyauchi S."/>
            <person name="Thiergart T."/>
            <person name="Pickel B."/>
            <person name="Atanasova L."/>
            <person name="Karlsson M."/>
            <person name="Huettel B."/>
            <person name="Barry K.W."/>
            <person name="Haridas S."/>
            <person name="Chen C."/>
            <person name="Bauer D."/>
            <person name="Andreopoulos W."/>
            <person name="Pangilinan J."/>
            <person name="LaButti K."/>
            <person name="Riley R."/>
            <person name="Lipzen A."/>
            <person name="Clum A."/>
            <person name="Drula E."/>
            <person name="Henrissat B."/>
            <person name="Kohler A."/>
            <person name="Grigoriev I.V."/>
            <person name="Martin F.M."/>
            <person name="Hacquard S."/>
        </authorList>
    </citation>
    <scope>NUCLEOTIDE SEQUENCE [LARGE SCALE GENOMIC DNA]</scope>
    <source>
        <strain evidence="3 4">MPI-SDFR-AT-0080</strain>
    </source>
</reference>
<evidence type="ECO:0000313" key="3">
    <source>
        <dbReference type="EMBL" id="KAH7061182.1"/>
    </source>
</evidence>
<keyword evidence="1" id="KW-0175">Coiled coil</keyword>
<feature type="compositionally biased region" description="Polar residues" evidence="2">
    <location>
        <begin position="40"/>
        <end position="61"/>
    </location>
</feature>
<proteinExistence type="predicted"/>
<organism evidence="3 4">
    <name type="scientific">Macrophomina phaseolina</name>
    <dbReference type="NCBI Taxonomy" id="35725"/>
    <lineage>
        <taxon>Eukaryota</taxon>
        <taxon>Fungi</taxon>
        <taxon>Dikarya</taxon>
        <taxon>Ascomycota</taxon>
        <taxon>Pezizomycotina</taxon>
        <taxon>Dothideomycetes</taxon>
        <taxon>Dothideomycetes incertae sedis</taxon>
        <taxon>Botryosphaeriales</taxon>
        <taxon>Botryosphaeriaceae</taxon>
        <taxon>Macrophomina</taxon>
    </lineage>
</organism>
<sequence length="779" mass="87800">MADLSRKERAAADTLQGEDLSSYLHRLNFKLDSVEGSLCKPSSATLNGAATDRSTTTSFESFTLPPLQDKTNILEPEETSSDPPAHSGDGARSTSAKDVFHRDTYGSELLLHPHPDPKKVPGSLANLLAEDQAEATSKRYSRSTHPNCAEKPRHELPIHALAQTLRASSIGATMAPSISSDNGGLEWSKYAPAGHFQHDGSSRQDLNQRTAQTIARQAEIDARLSKLRARRNPTTEKRDKNRHLELMAADKAAKDEQDRLKANRKAEEEAARLEDKRREVEEKKEAERIELLKREKEEAERRQREKEEAERCKREQEEAERIRRGKEEAKRLEAERVEVEKIKREKEVAAEAALRTMLLEKVDQLEKDGLIKTQKQQAELKENTERATVRQQEIIAQISRNHSELIEAEEILQRIQNEHKELKDSEAAVNAQIDADNKKCAELQCESELVMKRAANMRRRVEEKSVRSADMLEAITAPDLNNHSRKSTNAPEYGKTLFGHKSRSKFVEESMEVIEETFDVDTGLHSTGVNLGDKSSNRGSILADAAESKSEAIEEKEVKNCSPKQAQTAHKKTQSLGNQLRFDKWPSQQNRLFGGAQKRLVKLTNLPITSTVATIQAFIWGGRIEKVEYSPGNSFAWVLFMRGQDCEKYFQATVNGIEYPDDPHRVLWVEMGDPVSVNEKLRGFYDAGHTRCVRAVGADEDWGQAALSKLAGGKNRKLERIVNGANPKGLRVVEFRFTNITDAAYFKVELQNDIDWEHCNIYFGPDPCESNTDIHLGLN</sequence>
<accession>A0ABQ8GN48</accession>
<protein>
    <recommendedName>
        <fullName evidence="5">RRM domain-containing protein</fullName>
    </recommendedName>
</protein>
<evidence type="ECO:0000313" key="4">
    <source>
        <dbReference type="Proteomes" id="UP000774617"/>
    </source>
</evidence>
<feature type="coiled-coil region" evidence="1">
    <location>
        <begin position="398"/>
        <end position="432"/>
    </location>
</feature>
<evidence type="ECO:0008006" key="5">
    <source>
        <dbReference type="Google" id="ProtNLM"/>
    </source>
</evidence>